<evidence type="ECO:0000313" key="5">
    <source>
        <dbReference type="EMBL" id="NKX45697.1"/>
    </source>
</evidence>
<keyword evidence="3 5" id="KW-0418">Kinase</keyword>
<proteinExistence type="inferred from homology"/>
<dbReference type="GO" id="GO:0019698">
    <property type="term" value="P:D-galacturonate catabolic process"/>
    <property type="evidence" value="ECO:0007669"/>
    <property type="project" value="TreeGrafter"/>
</dbReference>
<dbReference type="InterPro" id="IPR029056">
    <property type="entry name" value="Ribokinase-like"/>
</dbReference>
<evidence type="ECO:0000256" key="3">
    <source>
        <dbReference type="ARBA" id="ARBA00022777"/>
    </source>
</evidence>
<evidence type="ECO:0000259" key="4">
    <source>
        <dbReference type="Pfam" id="PF00294"/>
    </source>
</evidence>
<feature type="domain" description="Carbohydrate kinase PfkB" evidence="4">
    <location>
        <begin position="5"/>
        <end position="300"/>
    </location>
</feature>
<keyword evidence="6" id="KW-1185">Reference proteome</keyword>
<dbReference type="AlphaFoldDB" id="A0A7X6H2S4"/>
<keyword evidence="2" id="KW-0808">Transferase</keyword>
<dbReference type="InterPro" id="IPR011611">
    <property type="entry name" value="PfkB_dom"/>
</dbReference>
<comment type="caution">
    <text evidence="5">The sequence shown here is derived from an EMBL/GenBank/DDBJ whole genome shotgun (WGS) entry which is preliminary data.</text>
</comment>
<organism evidence="5 6">
    <name type="scientific">Roseicyclus persicicus</name>
    <dbReference type="NCBI Taxonomy" id="2650661"/>
    <lineage>
        <taxon>Bacteria</taxon>
        <taxon>Pseudomonadati</taxon>
        <taxon>Pseudomonadota</taxon>
        <taxon>Alphaproteobacteria</taxon>
        <taxon>Rhodobacterales</taxon>
        <taxon>Roseobacteraceae</taxon>
        <taxon>Roseicyclus</taxon>
    </lineage>
</organism>
<dbReference type="RefSeq" id="WP_168624088.1">
    <property type="nucleotide sequence ID" value="NZ_JAAZQQ010000005.1"/>
</dbReference>
<dbReference type="InterPro" id="IPR050306">
    <property type="entry name" value="PfkB_Carbo_kinase"/>
</dbReference>
<evidence type="ECO:0000256" key="2">
    <source>
        <dbReference type="ARBA" id="ARBA00022679"/>
    </source>
</evidence>
<dbReference type="EMBL" id="JAAZQQ010000005">
    <property type="protein sequence ID" value="NKX45697.1"/>
    <property type="molecule type" value="Genomic_DNA"/>
</dbReference>
<dbReference type="GO" id="GO:0006974">
    <property type="term" value="P:DNA damage response"/>
    <property type="evidence" value="ECO:0007669"/>
    <property type="project" value="TreeGrafter"/>
</dbReference>
<comment type="similarity">
    <text evidence="1">Belongs to the carbohydrate kinase PfkB family.</text>
</comment>
<dbReference type="GO" id="GO:0042840">
    <property type="term" value="P:D-glucuronate catabolic process"/>
    <property type="evidence" value="ECO:0007669"/>
    <property type="project" value="TreeGrafter"/>
</dbReference>
<dbReference type="PANTHER" id="PTHR43085">
    <property type="entry name" value="HEXOKINASE FAMILY MEMBER"/>
    <property type="match status" value="1"/>
</dbReference>
<dbReference type="SUPFAM" id="SSF53613">
    <property type="entry name" value="Ribokinase-like"/>
    <property type="match status" value="1"/>
</dbReference>
<dbReference type="PROSITE" id="PS00584">
    <property type="entry name" value="PFKB_KINASES_2"/>
    <property type="match status" value="1"/>
</dbReference>
<dbReference type="Gene3D" id="3.40.1190.20">
    <property type="match status" value="1"/>
</dbReference>
<dbReference type="InterPro" id="IPR002173">
    <property type="entry name" value="Carboh/pur_kinase_PfkB_CS"/>
</dbReference>
<dbReference type="GO" id="GO:0008673">
    <property type="term" value="F:2-dehydro-3-deoxygluconokinase activity"/>
    <property type="evidence" value="ECO:0007669"/>
    <property type="project" value="TreeGrafter"/>
</dbReference>
<dbReference type="Pfam" id="PF00294">
    <property type="entry name" value="PfkB"/>
    <property type="match status" value="1"/>
</dbReference>
<evidence type="ECO:0000313" key="6">
    <source>
        <dbReference type="Proteomes" id="UP000526408"/>
    </source>
</evidence>
<dbReference type="CDD" id="cd01166">
    <property type="entry name" value="KdgK"/>
    <property type="match status" value="1"/>
</dbReference>
<dbReference type="GO" id="GO:0005829">
    <property type="term" value="C:cytosol"/>
    <property type="evidence" value="ECO:0007669"/>
    <property type="project" value="TreeGrafter"/>
</dbReference>
<accession>A0A7X6H2S4</accession>
<dbReference type="Proteomes" id="UP000526408">
    <property type="component" value="Unassembled WGS sequence"/>
</dbReference>
<reference evidence="5 6" key="1">
    <citation type="submission" date="2020-04" db="EMBL/GenBank/DDBJ databases">
        <authorList>
            <person name="Yoon J."/>
        </authorList>
    </citation>
    <scope>NUCLEOTIDE SEQUENCE [LARGE SCALE GENOMIC DNA]</scope>
    <source>
        <strain evidence="5 6">KMU-115</strain>
    </source>
</reference>
<evidence type="ECO:0000256" key="1">
    <source>
        <dbReference type="ARBA" id="ARBA00010688"/>
    </source>
</evidence>
<protein>
    <submittedName>
        <fullName evidence="5">Sugar kinase</fullName>
    </submittedName>
</protein>
<sequence length="312" mass="31771">MAGPRVACIGECMIELSDLGAPDGRVRMGVAGDTLNTAVYLSRLMGGGGQVAYLTALGDDRLSDGMIAFMRDEGIDTAGIARLPGRRPGLYAIDLAPDGERSFHYWRSEAAARAMLGPGGIDLGALAGRELVYLSGITLAILPPADRAALIDRLGALRAGGLRVAFDSNYRPRLWPDAATARAAMAAMWAATDIALPSLDDEAALWGGDAGEVLARLAGAGVGEIALKRGADGPLLHPRAGAPGAAYPPVPEVRDTTAAGDAFNAGYLATRLAGGDPDAAARRGHALACHVIGLPGAIVPLGPGWTGAAPPA</sequence>
<name>A0A7X6H2S4_9RHOB</name>
<gene>
    <name evidence="5" type="ORF">HCU73_13965</name>
</gene>
<dbReference type="PANTHER" id="PTHR43085:SF15">
    <property type="entry name" value="2-DEHYDRO-3-DEOXYGLUCONOKINASE"/>
    <property type="match status" value="1"/>
</dbReference>